<accession>A0A0A8Z3S1</accession>
<reference evidence="2" key="1">
    <citation type="submission" date="2014-09" db="EMBL/GenBank/DDBJ databases">
        <authorList>
            <person name="Magalhaes I.L.F."/>
            <person name="Oliveira U."/>
            <person name="Santos F.R."/>
            <person name="Vidigal T.H.D.A."/>
            <person name="Brescovit A.D."/>
            <person name="Santos A.J."/>
        </authorList>
    </citation>
    <scope>NUCLEOTIDE SEQUENCE</scope>
    <source>
        <tissue evidence="2">Shoot tissue taken approximately 20 cm above the soil surface</tissue>
    </source>
</reference>
<proteinExistence type="predicted"/>
<evidence type="ECO:0000313" key="2">
    <source>
        <dbReference type="EMBL" id="JAD34029.1"/>
    </source>
</evidence>
<organism evidence="2">
    <name type="scientific">Arundo donax</name>
    <name type="common">Giant reed</name>
    <name type="synonym">Donax arundinaceus</name>
    <dbReference type="NCBI Taxonomy" id="35708"/>
    <lineage>
        <taxon>Eukaryota</taxon>
        <taxon>Viridiplantae</taxon>
        <taxon>Streptophyta</taxon>
        <taxon>Embryophyta</taxon>
        <taxon>Tracheophyta</taxon>
        <taxon>Spermatophyta</taxon>
        <taxon>Magnoliopsida</taxon>
        <taxon>Liliopsida</taxon>
        <taxon>Poales</taxon>
        <taxon>Poaceae</taxon>
        <taxon>PACMAD clade</taxon>
        <taxon>Arundinoideae</taxon>
        <taxon>Arundineae</taxon>
        <taxon>Arundo</taxon>
    </lineage>
</organism>
<feature type="region of interest" description="Disordered" evidence="1">
    <location>
        <begin position="1"/>
        <end position="20"/>
    </location>
</feature>
<name>A0A0A8Z3S1_ARUDO</name>
<dbReference type="EMBL" id="GBRH01263866">
    <property type="protein sequence ID" value="JAD34029.1"/>
    <property type="molecule type" value="Transcribed_RNA"/>
</dbReference>
<dbReference type="AlphaFoldDB" id="A0A0A8Z3S1"/>
<reference evidence="2" key="2">
    <citation type="journal article" date="2015" name="Data Brief">
        <title>Shoot transcriptome of the giant reed, Arundo donax.</title>
        <authorList>
            <person name="Barrero R.A."/>
            <person name="Guerrero F.D."/>
            <person name="Moolhuijzen P."/>
            <person name="Goolsby J.A."/>
            <person name="Tidwell J."/>
            <person name="Bellgard S.E."/>
            <person name="Bellgard M.I."/>
        </authorList>
    </citation>
    <scope>NUCLEOTIDE SEQUENCE</scope>
    <source>
        <tissue evidence="2">Shoot tissue taken approximately 20 cm above the soil surface</tissue>
    </source>
</reference>
<evidence type="ECO:0000256" key="1">
    <source>
        <dbReference type="SAM" id="MobiDB-lite"/>
    </source>
</evidence>
<protein>
    <submittedName>
        <fullName evidence="2">Uncharacterized protein</fullName>
    </submittedName>
</protein>
<feature type="compositionally biased region" description="Low complexity" evidence="1">
    <location>
        <begin position="10"/>
        <end position="20"/>
    </location>
</feature>
<sequence length="45" mass="4822">MVASVRKPGISVRMSPSSSRTSFIFPCSSEDASIFCVGSLLLLTR</sequence>